<dbReference type="EMBL" id="LNIX01000007">
    <property type="protein sequence ID" value="OXA52356.1"/>
    <property type="molecule type" value="Genomic_DNA"/>
</dbReference>
<dbReference type="OrthoDB" id="6682367at2759"/>
<dbReference type="Pfam" id="PF00650">
    <property type="entry name" value="CRAL_TRIO"/>
    <property type="match status" value="1"/>
</dbReference>
<dbReference type="Gene3D" id="3.40.525.10">
    <property type="entry name" value="CRAL-TRIO lipid binding domain"/>
    <property type="match status" value="1"/>
</dbReference>
<dbReference type="GO" id="GO:0016020">
    <property type="term" value="C:membrane"/>
    <property type="evidence" value="ECO:0007669"/>
    <property type="project" value="TreeGrafter"/>
</dbReference>
<feature type="region of interest" description="Disordered" evidence="1">
    <location>
        <begin position="1"/>
        <end position="28"/>
    </location>
</feature>
<sequence length="285" mass="32838">MSKSKKSGGNRRRSIPTSSTSQHEDHTSRETLCLKELKLLIKESDEQDLADFGPFLNDRFLLHFVRGRKFRAKEAFATLKNYIKVRRDKFPEIFKPLQPSKSLRHKNIAKILKNKDDQGRLVIIGYTKHWDPKTCPADDLIGEISLYIDELMNIEDVERLGIVLILDLSGYGLKHAKIATPSQMHKLVSIFHSACPVRLKGQHIINEMYLFSVVAKSLLKLLPHKIQNRLHFHSTNMVSLHKFINPDILPKSLGGKLSEEDALMDLTELEKKIRSNENYYKQLSE</sequence>
<dbReference type="PANTHER" id="PTHR10174:SF130">
    <property type="entry name" value="ALPHA-TOCOPHEROL TRANSFER PROTEIN-LIKE"/>
    <property type="match status" value="1"/>
</dbReference>
<organism evidence="3 4">
    <name type="scientific">Folsomia candida</name>
    <name type="common">Springtail</name>
    <dbReference type="NCBI Taxonomy" id="158441"/>
    <lineage>
        <taxon>Eukaryota</taxon>
        <taxon>Metazoa</taxon>
        <taxon>Ecdysozoa</taxon>
        <taxon>Arthropoda</taxon>
        <taxon>Hexapoda</taxon>
        <taxon>Collembola</taxon>
        <taxon>Entomobryomorpha</taxon>
        <taxon>Isotomoidea</taxon>
        <taxon>Isotomidae</taxon>
        <taxon>Proisotominae</taxon>
        <taxon>Folsomia</taxon>
    </lineage>
</organism>
<dbReference type="CDD" id="cd00170">
    <property type="entry name" value="SEC14"/>
    <property type="match status" value="1"/>
</dbReference>
<dbReference type="InterPro" id="IPR036273">
    <property type="entry name" value="CRAL/TRIO_N_dom_sf"/>
</dbReference>
<dbReference type="PRINTS" id="PR00180">
    <property type="entry name" value="CRETINALDHBP"/>
</dbReference>
<dbReference type="AlphaFoldDB" id="A0A226E6Y4"/>
<dbReference type="Proteomes" id="UP000198287">
    <property type="component" value="Unassembled WGS sequence"/>
</dbReference>
<evidence type="ECO:0000259" key="2">
    <source>
        <dbReference type="PROSITE" id="PS50191"/>
    </source>
</evidence>
<feature type="compositionally biased region" description="Basic residues" evidence="1">
    <location>
        <begin position="1"/>
        <end position="14"/>
    </location>
</feature>
<dbReference type="OMA" id="YVTNNPT"/>
<dbReference type="GO" id="GO:1902936">
    <property type="term" value="F:phosphatidylinositol bisphosphate binding"/>
    <property type="evidence" value="ECO:0007669"/>
    <property type="project" value="TreeGrafter"/>
</dbReference>
<dbReference type="SMART" id="SM00516">
    <property type="entry name" value="SEC14"/>
    <property type="match status" value="1"/>
</dbReference>
<comment type="caution">
    <text evidence="3">The sequence shown here is derived from an EMBL/GenBank/DDBJ whole genome shotgun (WGS) entry which is preliminary data.</text>
</comment>
<protein>
    <submittedName>
        <fullName evidence="3">Alpha-tocopherol transfer protein</fullName>
    </submittedName>
</protein>
<dbReference type="PANTHER" id="PTHR10174">
    <property type="entry name" value="ALPHA-TOCOPHEROL TRANSFER PROTEIN-RELATED"/>
    <property type="match status" value="1"/>
</dbReference>
<dbReference type="Gene3D" id="1.10.8.20">
    <property type="entry name" value="N-terminal domain of phosphatidylinositol transfer protein sec14p"/>
    <property type="match status" value="1"/>
</dbReference>
<dbReference type="SUPFAM" id="SSF52087">
    <property type="entry name" value="CRAL/TRIO domain"/>
    <property type="match status" value="1"/>
</dbReference>
<proteinExistence type="predicted"/>
<reference evidence="3 4" key="1">
    <citation type="submission" date="2015-12" db="EMBL/GenBank/DDBJ databases">
        <title>The genome of Folsomia candida.</title>
        <authorList>
            <person name="Faddeeva A."/>
            <person name="Derks M.F."/>
            <person name="Anvar Y."/>
            <person name="Smit S."/>
            <person name="Van Straalen N."/>
            <person name="Roelofs D."/>
        </authorList>
    </citation>
    <scope>NUCLEOTIDE SEQUENCE [LARGE SCALE GENOMIC DNA]</scope>
    <source>
        <strain evidence="3 4">VU population</strain>
        <tissue evidence="3">Whole body</tissue>
    </source>
</reference>
<evidence type="ECO:0000313" key="4">
    <source>
        <dbReference type="Proteomes" id="UP000198287"/>
    </source>
</evidence>
<dbReference type="Gene3D" id="1.20.5.1200">
    <property type="entry name" value="Alpha-tocopherol transfer"/>
    <property type="match status" value="1"/>
</dbReference>
<dbReference type="InterPro" id="IPR036865">
    <property type="entry name" value="CRAL-TRIO_dom_sf"/>
</dbReference>
<dbReference type="SUPFAM" id="SSF46938">
    <property type="entry name" value="CRAL/TRIO N-terminal domain"/>
    <property type="match status" value="1"/>
</dbReference>
<dbReference type="InterPro" id="IPR001251">
    <property type="entry name" value="CRAL-TRIO_dom"/>
</dbReference>
<evidence type="ECO:0000256" key="1">
    <source>
        <dbReference type="SAM" id="MobiDB-lite"/>
    </source>
</evidence>
<evidence type="ECO:0000313" key="3">
    <source>
        <dbReference type="EMBL" id="OXA52356.1"/>
    </source>
</evidence>
<gene>
    <name evidence="3" type="ORF">Fcan01_13040</name>
</gene>
<feature type="domain" description="CRAL-TRIO" evidence="2">
    <location>
        <begin position="99"/>
        <end position="261"/>
    </location>
</feature>
<accession>A0A226E6Y4</accession>
<dbReference type="PROSITE" id="PS50191">
    <property type="entry name" value="CRAL_TRIO"/>
    <property type="match status" value="1"/>
</dbReference>
<keyword evidence="4" id="KW-1185">Reference proteome</keyword>
<name>A0A226E6Y4_FOLCA</name>